<dbReference type="EMBL" id="BK014895">
    <property type="protein sequence ID" value="DAD81104.1"/>
    <property type="molecule type" value="Genomic_DNA"/>
</dbReference>
<proteinExistence type="predicted"/>
<accession>A0A8S5MFY0</accession>
<protein>
    <submittedName>
        <fullName evidence="1">Uncharacterized protein</fullName>
    </submittedName>
</protein>
<evidence type="ECO:0000313" key="1">
    <source>
        <dbReference type="EMBL" id="DAD81104.1"/>
    </source>
</evidence>
<reference evidence="1" key="1">
    <citation type="journal article" date="2021" name="Proc. Natl. Acad. Sci. U.S.A.">
        <title>A Catalog of Tens of Thousands of Viruses from Human Metagenomes Reveals Hidden Associations with Chronic Diseases.</title>
        <authorList>
            <person name="Tisza M.J."/>
            <person name="Buck C.B."/>
        </authorList>
    </citation>
    <scope>NUCLEOTIDE SEQUENCE</scope>
    <source>
        <strain evidence="1">Ctq1q8</strain>
    </source>
</reference>
<sequence>MKKNMCVAHASGMKDLQESAVTEKVSIVQTLENRRIPVKSGSIRRYWMKEIFEFWERRRRWKV</sequence>
<organism evidence="1">
    <name type="scientific">Siphoviridae sp. ctq1q8</name>
    <dbReference type="NCBI Taxonomy" id="2826467"/>
    <lineage>
        <taxon>Viruses</taxon>
        <taxon>Duplodnaviria</taxon>
        <taxon>Heunggongvirae</taxon>
        <taxon>Uroviricota</taxon>
        <taxon>Caudoviricetes</taxon>
    </lineage>
</organism>
<name>A0A8S5MFY0_9CAUD</name>